<dbReference type="EMBL" id="FTNE01000057">
    <property type="protein sequence ID" value="SIR56595.1"/>
    <property type="molecule type" value="Genomic_DNA"/>
</dbReference>
<feature type="domain" description="CHASE2" evidence="3">
    <location>
        <begin position="56"/>
        <end position="390"/>
    </location>
</feature>
<dbReference type="InterPro" id="IPR007890">
    <property type="entry name" value="CHASE2"/>
</dbReference>
<keyword evidence="2" id="KW-1133">Transmembrane helix</keyword>
<organism evidence="4 5">
    <name type="scientific">Acidiphilium rubrum</name>
    <dbReference type="NCBI Taxonomy" id="526"/>
    <lineage>
        <taxon>Bacteria</taxon>
        <taxon>Pseudomonadati</taxon>
        <taxon>Pseudomonadota</taxon>
        <taxon>Alphaproteobacteria</taxon>
        <taxon>Acetobacterales</taxon>
        <taxon>Acidocellaceae</taxon>
        <taxon>Acidiphilium</taxon>
    </lineage>
</organism>
<keyword evidence="2" id="KW-0812">Transmembrane</keyword>
<dbReference type="Proteomes" id="UP000186308">
    <property type="component" value="Unassembled WGS sequence"/>
</dbReference>
<comment type="caution">
    <text evidence="4">The sequence shown here is derived from an EMBL/GenBank/DDBJ whole genome shotgun (WGS) entry which is preliminary data.</text>
</comment>
<accession>A0A8G2FF90</accession>
<feature type="transmembrane region" description="Helical" evidence="2">
    <location>
        <begin position="20"/>
        <end position="38"/>
    </location>
</feature>
<sequence length="588" mass="66716">MINKIKRLDEEDITFFLTRLLIFIIAWIFFVVVDPLGFDSATRTSSSNFLQTIFQPFYGLNANPAQQKIAVVAITDSTLKNINHQQVSAAANLHESYHTHALWPLPYSDIVGILDSIIQAKPRAIFVDIRFTGNRRRDSLNQFDSFLIYAKNNGIPVLFANGLRRDGYGPLPPPLTHRSATAEWNAGSNLYALQVADCSVGTTCDQGVGRQHMIVRDSAAFTMYRLVCKHGFQPYCSHAVNPSRFTADMALRWGTLLSPQQRLIAGPRAITDCQTFGPQPWSRFLQSLENAGRSLTHLIPRQRCPYELTIDAAQLNQATWGTRNHPSVNIDSLLHGRVVFLGADLRAEHDVVRVPGVGLLAGVQEQAMAFDNLLSFGNQYFHKPGDMFHANMVSISDSVVTEAIIWLVLSIDYLFVKMNLMQDEKKAKWAERPSYMQKIMKKHNEYRQSKILRAGIPSLMALFMTLIFIDDVYGRNLTESKNSASTILEYFIVYVLIYIIFIVSFYQQSAFAKNFVLRPLMLLPVIIPVLFINEFYLHWQNNDWIALVLLWALLPDIAESILQNRESENDKASERETESEAEAEKQVS</sequence>
<keyword evidence="2" id="KW-0472">Membrane</keyword>
<evidence type="ECO:0000256" key="1">
    <source>
        <dbReference type="SAM" id="MobiDB-lite"/>
    </source>
</evidence>
<feature type="transmembrane region" description="Helical" evidence="2">
    <location>
        <begin position="451"/>
        <end position="469"/>
    </location>
</feature>
<keyword evidence="5" id="KW-1185">Reference proteome</keyword>
<evidence type="ECO:0000256" key="2">
    <source>
        <dbReference type="SAM" id="Phobius"/>
    </source>
</evidence>
<gene>
    <name evidence="4" type="ORF">SAMN05421828_1574</name>
</gene>
<evidence type="ECO:0000259" key="3">
    <source>
        <dbReference type="Pfam" id="PF05226"/>
    </source>
</evidence>
<feature type="transmembrane region" description="Helical" evidence="2">
    <location>
        <begin position="489"/>
        <end position="506"/>
    </location>
</feature>
<protein>
    <submittedName>
        <fullName evidence="4">CHASE2 domain-containing protein</fullName>
    </submittedName>
</protein>
<dbReference type="RefSeq" id="WP_162176829.1">
    <property type="nucleotide sequence ID" value="NZ_FTNE01000057.1"/>
</dbReference>
<feature type="transmembrane region" description="Helical" evidence="2">
    <location>
        <begin position="399"/>
        <end position="416"/>
    </location>
</feature>
<feature type="transmembrane region" description="Helical" evidence="2">
    <location>
        <begin position="515"/>
        <end position="532"/>
    </location>
</feature>
<evidence type="ECO:0000313" key="5">
    <source>
        <dbReference type="Proteomes" id="UP000186308"/>
    </source>
</evidence>
<evidence type="ECO:0000313" key="4">
    <source>
        <dbReference type="EMBL" id="SIR56595.1"/>
    </source>
</evidence>
<dbReference type="AlphaFoldDB" id="A0A8G2FF90"/>
<reference evidence="4 5" key="1">
    <citation type="submission" date="2017-01" db="EMBL/GenBank/DDBJ databases">
        <authorList>
            <person name="Varghese N."/>
            <person name="Submissions S."/>
        </authorList>
    </citation>
    <scope>NUCLEOTIDE SEQUENCE [LARGE SCALE GENOMIC DNA]</scope>
    <source>
        <strain evidence="4 5">ATCC 35905</strain>
    </source>
</reference>
<proteinExistence type="predicted"/>
<feature type="region of interest" description="Disordered" evidence="1">
    <location>
        <begin position="565"/>
        <end position="588"/>
    </location>
</feature>
<dbReference type="Pfam" id="PF05226">
    <property type="entry name" value="CHASE2"/>
    <property type="match status" value="1"/>
</dbReference>
<name>A0A8G2FF90_ACIRU</name>